<feature type="region of interest" description="Disordered" evidence="1">
    <location>
        <begin position="59"/>
        <end position="83"/>
    </location>
</feature>
<organism evidence="2 3">
    <name type="scientific">Botryotinia fuckeliana (strain BcDW1)</name>
    <name type="common">Noble rot fungus</name>
    <name type="synonym">Botrytis cinerea</name>
    <dbReference type="NCBI Taxonomy" id="1290391"/>
    <lineage>
        <taxon>Eukaryota</taxon>
        <taxon>Fungi</taxon>
        <taxon>Dikarya</taxon>
        <taxon>Ascomycota</taxon>
        <taxon>Pezizomycotina</taxon>
        <taxon>Leotiomycetes</taxon>
        <taxon>Helotiales</taxon>
        <taxon>Sclerotiniaceae</taxon>
        <taxon>Botrytis</taxon>
    </lineage>
</organism>
<evidence type="ECO:0000256" key="1">
    <source>
        <dbReference type="SAM" id="MobiDB-lite"/>
    </source>
</evidence>
<dbReference type="Proteomes" id="UP000012045">
    <property type="component" value="Unassembled WGS sequence"/>
</dbReference>
<feature type="region of interest" description="Disordered" evidence="1">
    <location>
        <begin position="1"/>
        <end position="38"/>
    </location>
</feature>
<dbReference type="AlphaFoldDB" id="M7URM7"/>
<name>M7URM7_BOTF1</name>
<accession>M7URM7</accession>
<protein>
    <submittedName>
        <fullName evidence="2">Uncharacterized protein</fullName>
    </submittedName>
</protein>
<evidence type="ECO:0000313" key="3">
    <source>
        <dbReference type="Proteomes" id="UP000012045"/>
    </source>
</evidence>
<reference evidence="3" key="1">
    <citation type="journal article" date="2013" name="Genome Announc.">
        <title>Draft genome sequence of Botrytis cinerea BcDW1, inoculum for noble rot of grape berries.</title>
        <authorList>
            <person name="Blanco-Ulate B."/>
            <person name="Allen G."/>
            <person name="Powell A.L."/>
            <person name="Cantu D."/>
        </authorList>
    </citation>
    <scope>NUCLEOTIDE SEQUENCE [LARGE SCALE GENOMIC DNA]</scope>
    <source>
        <strain evidence="3">BcDW1</strain>
    </source>
</reference>
<gene>
    <name evidence="2" type="ORF">BcDW1_1712</name>
</gene>
<sequence length="100" mass="11590">MYESDQPYEERYPKRRIFRNGQVDQPGVRSQDSGTDMTECRVGPLGSVEYANIMIHDDEGWDGWTDRSRKRERSKEAKKGRSKDVCAAMIIGTQLRYDAI</sequence>
<dbReference type="EMBL" id="KB707738">
    <property type="protein sequence ID" value="EMR89638.1"/>
    <property type="molecule type" value="Genomic_DNA"/>
</dbReference>
<evidence type="ECO:0000313" key="2">
    <source>
        <dbReference type="EMBL" id="EMR89638.1"/>
    </source>
</evidence>
<feature type="compositionally biased region" description="Basic and acidic residues" evidence="1">
    <location>
        <begin position="64"/>
        <end position="83"/>
    </location>
</feature>
<proteinExistence type="predicted"/>
<dbReference type="HOGENOM" id="CLU_2305629_0_0_1"/>